<evidence type="ECO:0000256" key="1">
    <source>
        <dbReference type="SAM" id="MobiDB-lite"/>
    </source>
</evidence>
<dbReference type="AlphaFoldDB" id="A0A6S7GHH0"/>
<keyword evidence="3" id="KW-1185">Reference proteome</keyword>
<feature type="region of interest" description="Disordered" evidence="1">
    <location>
        <begin position="95"/>
        <end position="142"/>
    </location>
</feature>
<gene>
    <name evidence="2" type="ORF">PACLA_8A067976</name>
</gene>
<reference evidence="2" key="1">
    <citation type="submission" date="2020-04" db="EMBL/GenBank/DDBJ databases">
        <authorList>
            <person name="Alioto T."/>
            <person name="Alioto T."/>
            <person name="Gomez Garrido J."/>
        </authorList>
    </citation>
    <scope>NUCLEOTIDE SEQUENCE</scope>
    <source>
        <strain evidence="2">A484AB</strain>
    </source>
</reference>
<dbReference type="EMBL" id="CACRXK020001401">
    <property type="protein sequence ID" value="CAB3988899.1"/>
    <property type="molecule type" value="Genomic_DNA"/>
</dbReference>
<dbReference type="Proteomes" id="UP001152795">
    <property type="component" value="Unassembled WGS sequence"/>
</dbReference>
<feature type="compositionally biased region" description="Basic and acidic residues" evidence="1">
    <location>
        <begin position="174"/>
        <end position="187"/>
    </location>
</feature>
<evidence type="ECO:0000313" key="2">
    <source>
        <dbReference type="EMBL" id="CAB3988899.1"/>
    </source>
</evidence>
<feature type="region of interest" description="Disordered" evidence="1">
    <location>
        <begin position="22"/>
        <end position="52"/>
    </location>
</feature>
<sequence>MARTKVREDGFCYKKGASRSKLAEVDGSDIPTKRPKTTSDERRSRLEELEKAQNEIEKSIKIKEQRRSKAESIKDFALCDKLSTEIRGLLREKHVHENEKKDFKQEGIPSKLVCKEKARKQEQAERGKSPKSSSATLDSLWSKQTNVSCTSATTIMDNTIHEDPNDIEITTVNDKPDPETKGHEESTSRLGNQDF</sequence>
<feature type="compositionally biased region" description="Basic and acidic residues" evidence="1">
    <location>
        <begin position="37"/>
        <end position="52"/>
    </location>
</feature>
<organism evidence="2 3">
    <name type="scientific">Paramuricea clavata</name>
    <name type="common">Red gorgonian</name>
    <name type="synonym">Violescent sea-whip</name>
    <dbReference type="NCBI Taxonomy" id="317549"/>
    <lineage>
        <taxon>Eukaryota</taxon>
        <taxon>Metazoa</taxon>
        <taxon>Cnidaria</taxon>
        <taxon>Anthozoa</taxon>
        <taxon>Octocorallia</taxon>
        <taxon>Malacalcyonacea</taxon>
        <taxon>Plexauridae</taxon>
        <taxon>Paramuricea</taxon>
    </lineage>
</organism>
<name>A0A6S7GHH0_PARCT</name>
<proteinExistence type="predicted"/>
<evidence type="ECO:0000313" key="3">
    <source>
        <dbReference type="Proteomes" id="UP001152795"/>
    </source>
</evidence>
<feature type="compositionally biased region" description="Basic and acidic residues" evidence="1">
    <location>
        <begin position="95"/>
        <end position="105"/>
    </location>
</feature>
<protein>
    <submittedName>
        <fullName evidence="2">Uncharacterized protein</fullName>
    </submittedName>
</protein>
<comment type="caution">
    <text evidence="2">The sequence shown here is derived from an EMBL/GenBank/DDBJ whole genome shotgun (WGS) entry which is preliminary data.</text>
</comment>
<feature type="region of interest" description="Disordered" evidence="1">
    <location>
        <begin position="156"/>
        <end position="195"/>
    </location>
</feature>
<feature type="compositionally biased region" description="Polar residues" evidence="1">
    <location>
        <begin position="130"/>
        <end position="142"/>
    </location>
</feature>
<accession>A0A6S7GHH0</accession>
<feature type="compositionally biased region" description="Basic and acidic residues" evidence="1">
    <location>
        <begin position="113"/>
        <end position="128"/>
    </location>
</feature>